<dbReference type="InterPro" id="IPR010992">
    <property type="entry name" value="IHF-like_DNA-bd_dom_sf"/>
</dbReference>
<feature type="non-terminal residue" evidence="5">
    <location>
        <position position="77"/>
    </location>
</feature>
<dbReference type="Gene3D" id="4.10.520.10">
    <property type="entry name" value="IHF-like DNA-binding proteins"/>
    <property type="match status" value="1"/>
</dbReference>
<evidence type="ECO:0000256" key="1">
    <source>
        <dbReference type="ARBA" id="ARBA00023067"/>
    </source>
</evidence>
<dbReference type="GO" id="GO:0030527">
    <property type="term" value="F:structural constituent of chromatin"/>
    <property type="evidence" value="ECO:0007669"/>
    <property type="project" value="InterPro"/>
</dbReference>
<evidence type="ECO:0000256" key="3">
    <source>
        <dbReference type="RuleBase" id="RU003939"/>
    </source>
</evidence>
<dbReference type="SMART" id="SM00411">
    <property type="entry name" value="BHL"/>
    <property type="match status" value="1"/>
</dbReference>
<dbReference type="GO" id="GO:0005829">
    <property type="term" value="C:cytosol"/>
    <property type="evidence" value="ECO:0007669"/>
    <property type="project" value="TreeGrafter"/>
</dbReference>
<evidence type="ECO:0000256" key="4">
    <source>
        <dbReference type="SAM" id="MobiDB-lite"/>
    </source>
</evidence>
<keyword evidence="1" id="KW-0226">DNA condensation</keyword>
<organism evidence="5 6">
    <name type="scientific">candidate division WWE3 bacterium CG_4_8_14_3_um_filter_42_11</name>
    <dbReference type="NCBI Taxonomy" id="1975076"/>
    <lineage>
        <taxon>Bacteria</taxon>
        <taxon>Katanobacteria</taxon>
    </lineage>
</organism>
<dbReference type="AlphaFoldDB" id="A0A2M8G8A0"/>
<dbReference type="SUPFAM" id="SSF47729">
    <property type="entry name" value="IHF-like DNA-binding proteins"/>
    <property type="match status" value="1"/>
</dbReference>
<evidence type="ECO:0000313" key="6">
    <source>
        <dbReference type="Proteomes" id="UP000229438"/>
    </source>
</evidence>
<reference evidence="6" key="1">
    <citation type="submission" date="2017-09" db="EMBL/GenBank/DDBJ databases">
        <title>Depth-based differentiation of microbial function through sediment-hosted aquifers and enrichment of novel symbionts in the deep terrestrial subsurface.</title>
        <authorList>
            <person name="Probst A.J."/>
            <person name="Ladd B."/>
            <person name="Jarett J.K."/>
            <person name="Geller-Mcgrath D.E."/>
            <person name="Sieber C.M.K."/>
            <person name="Emerson J.B."/>
            <person name="Anantharaman K."/>
            <person name="Thomas B.C."/>
            <person name="Malmstrom R."/>
            <person name="Stieglmeier M."/>
            <person name="Klingl A."/>
            <person name="Woyke T."/>
            <person name="Ryan C.M."/>
            <person name="Banfield J.F."/>
        </authorList>
    </citation>
    <scope>NUCLEOTIDE SEQUENCE [LARGE SCALE GENOMIC DNA]</scope>
</reference>
<dbReference type="GO" id="GO:0003677">
    <property type="term" value="F:DNA binding"/>
    <property type="evidence" value="ECO:0007669"/>
    <property type="project" value="UniProtKB-KW"/>
</dbReference>
<evidence type="ECO:0000256" key="2">
    <source>
        <dbReference type="ARBA" id="ARBA00023125"/>
    </source>
</evidence>
<evidence type="ECO:0000313" key="5">
    <source>
        <dbReference type="EMBL" id="PJC69387.1"/>
    </source>
</evidence>
<comment type="caution">
    <text evidence="5">The sequence shown here is derived from an EMBL/GenBank/DDBJ whole genome shotgun (WGS) entry which is preliminary data.</text>
</comment>
<comment type="similarity">
    <text evidence="3">Belongs to the bacterial histone-like protein family.</text>
</comment>
<protein>
    <recommendedName>
        <fullName evidence="7">DNA-binding protein HU</fullName>
    </recommendedName>
</protein>
<dbReference type="PANTHER" id="PTHR33175:SF3">
    <property type="entry name" value="DNA-BINDING PROTEIN HU-BETA"/>
    <property type="match status" value="1"/>
</dbReference>
<sequence>MTKSDLVEHVASKTGLTKRAAGDALEAVLAAVEGALSKGDKVTLTGFGTFSVRSRKERMGRNPQTGAPLRIPATKVP</sequence>
<proteinExistence type="inferred from homology"/>
<dbReference type="EMBL" id="PFQS01000009">
    <property type="protein sequence ID" value="PJC69387.1"/>
    <property type="molecule type" value="Genomic_DNA"/>
</dbReference>
<dbReference type="InterPro" id="IPR000119">
    <property type="entry name" value="Hist_DNA-bd"/>
</dbReference>
<accession>A0A2M8G8A0</accession>
<dbReference type="GO" id="GO:0030261">
    <property type="term" value="P:chromosome condensation"/>
    <property type="evidence" value="ECO:0007669"/>
    <property type="project" value="UniProtKB-KW"/>
</dbReference>
<feature type="region of interest" description="Disordered" evidence="4">
    <location>
        <begin position="54"/>
        <end position="77"/>
    </location>
</feature>
<dbReference type="Proteomes" id="UP000229438">
    <property type="component" value="Unassembled WGS sequence"/>
</dbReference>
<keyword evidence="2" id="KW-0238">DNA-binding</keyword>
<dbReference type="Pfam" id="PF00216">
    <property type="entry name" value="Bac_DNA_binding"/>
    <property type="match status" value="1"/>
</dbReference>
<gene>
    <name evidence="5" type="ORF">CO015_00475</name>
</gene>
<dbReference type="CDD" id="cd13831">
    <property type="entry name" value="HU"/>
    <property type="match status" value="1"/>
</dbReference>
<dbReference type="PROSITE" id="PS00045">
    <property type="entry name" value="HISTONE_LIKE"/>
    <property type="match status" value="1"/>
</dbReference>
<name>A0A2M8G8A0_UNCKA</name>
<dbReference type="InterPro" id="IPR020816">
    <property type="entry name" value="Histone-like_DNA-bd_CS"/>
</dbReference>
<dbReference type="PANTHER" id="PTHR33175">
    <property type="entry name" value="DNA-BINDING PROTEIN HU"/>
    <property type="match status" value="1"/>
</dbReference>
<dbReference type="PRINTS" id="PR01727">
    <property type="entry name" value="DNABINDINGHU"/>
</dbReference>
<evidence type="ECO:0008006" key="7">
    <source>
        <dbReference type="Google" id="ProtNLM"/>
    </source>
</evidence>